<proteinExistence type="predicted"/>
<comment type="caution">
    <text evidence="1">The sequence shown here is derived from an EMBL/GenBank/DDBJ whole genome shotgun (WGS) entry which is preliminary data.</text>
</comment>
<sequence length="157" mass="17360">MKIAEALTERADAQRRVEQLRSRIAANARYQEGEEPAEDAAALLVEVGEVLTRLRTLIAQVNRTNARVDLGPDGTMTDALATRDVLRLRHAVLTSAADAAAGQGTRHLRSELRHLSALPVADLRRQADEVARTLRTLDGRIQQANWTHDLLDRAGRE</sequence>
<dbReference type="RefSeq" id="WP_370442484.1">
    <property type="nucleotide sequence ID" value="NZ_JBGFTU010000019.1"/>
</dbReference>
<name>A0ABV4H591_9ACTN</name>
<reference evidence="1 2" key="1">
    <citation type="submission" date="2024-07" db="EMBL/GenBank/DDBJ databases">
        <authorList>
            <person name="Thanompreechachai J."/>
            <person name="Duangmal K."/>
        </authorList>
    </citation>
    <scope>NUCLEOTIDE SEQUENCE [LARGE SCALE GENOMIC DNA]</scope>
    <source>
        <strain evidence="1 2">LSe6-4</strain>
    </source>
</reference>
<dbReference type="InterPro" id="IPR047741">
    <property type="entry name" value="DIP1984-like"/>
</dbReference>
<keyword evidence="2" id="KW-1185">Reference proteome</keyword>
<organism evidence="1 2">
    <name type="scientific">Kineococcus halophytocola</name>
    <dbReference type="NCBI Taxonomy" id="3234027"/>
    <lineage>
        <taxon>Bacteria</taxon>
        <taxon>Bacillati</taxon>
        <taxon>Actinomycetota</taxon>
        <taxon>Actinomycetes</taxon>
        <taxon>Kineosporiales</taxon>
        <taxon>Kineosporiaceae</taxon>
        <taxon>Kineococcus</taxon>
    </lineage>
</organism>
<evidence type="ECO:0000313" key="2">
    <source>
        <dbReference type="Proteomes" id="UP001565927"/>
    </source>
</evidence>
<dbReference type="NCBIfam" id="NF038048">
    <property type="entry name" value="DIP1984_fam"/>
    <property type="match status" value="1"/>
</dbReference>
<evidence type="ECO:0000313" key="1">
    <source>
        <dbReference type="EMBL" id="MEZ0166264.1"/>
    </source>
</evidence>
<dbReference type="EMBL" id="JBGFTU010000019">
    <property type="protein sequence ID" value="MEZ0166264.1"/>
    <property type="molecule type" value="Genomic_DNA"/>
</dbReference>
<dbReference type="CDD" id="cd12208">
    <property type="entry name" value="DIP1984-like"/>
    <property type="match status" value="1"/>
</dbReference>
<protein>
    <submittedName>
        <fullName evidence="1">DIP1984 family protein</fullName>
    </submittedName>
</protein>
<dbReference type="Pfam" id="PF20935">
    <property type="entry name" value="DUF6847"/>
    <property type="match status" value="1"/>
</dbReference>
<dbReference type="Gene3D" id="6.10.320.10">
    <property type="match status" value="1"/>
</dbReference>
<accession>A0ABV4H591</accession>
<dbReference type="Proteomes" id="UP001565927">
    <property type="component" value="Unassembled WGS sequence"/>
</dbReference>
<gene>
    <name evidence="1" type="ORF">AB2L27_16000</name>
</gene>